<evidence type="ECO:0000313" key="1">
    <source>
        <dbReference type="EMBL" id="RUO19191.1"/>
    </source>
</evidence>
<sequence>MKKNILIVVIILAVTGYIAGVLTTKKLAEEQLPRMLTEFSEYHEVSINVEWLEQGFRSGKLRVYGENAVDDSMSLTFSEEVHLTYGFLSARWQGQGSSQFTSILADEPIAPYTYTSTGKVSRGGLFVDYAADEFKAEFDGMVFDIAPATVQVALVGNKVVADWQFPSVKIGTPGIDVLSMNDVKAHWGTQIRNGIAEVVDLRVDIGSMSFTGEQEQWQSDGIRYTFFMDLTRDTATLYGTTAMDIPFLEGRNEVDMEWRLNGVLANDVIKIQQYFLTGEMDDFDLELVQSLNLETQEPELELTRFNGTSEQFGTLTMSGKVALMLDVWLETLELLENDELVDYGWVMNGVRLDLTVAEMPPMMQMLLLTLPAEAQEMPLRLTIENGVLEANGFPIQ</sequence>
<protein>
    <recommendedName>
        <fullName evidence="3">DUF945 domain-containing protein</fullName>
    </recommendedName>
</protein>
<keyword evidence="2" id="KW-1185">Reference proteome</keyword>
<dbReference type="EMBL" id="PIPI01000006">
    <property type="protein sequence ID" value="RUO19191.1"/>
    <property type="molecule type" value="Genomic_DNA"/>
</dbReference>
<proteinExistence type="predicted"/>
<comment type="caution">
    <text evidence="1">The sequence shown here is derived from an EMBL/GenBank/DDBJ whole genome shotgun (WGS) entry which is preliminary data.</text>
</comment>
<evidence type="ECO:0008006" key="3">
    <source>
        <dbReference type="Google" id="ProtNLM"/>
    </source>
</evidence>
<name>A0A432VS58_9GAMM</name>
<evidence type="ECO:0000313" key="2">
    <source>
        <dbReference type="Proteomes" id="UP000288212"/>
    </source>
</evidence>
<dbReference type="AlphaFoldDB" id="A0A432VS58"/>
<dbReference type="OrthoDB" id="6397435at2"/>
<gene>
    <name evidence="1" type="ORF">CWE06_09155</name>
</gene>
<dbReference type="Proteomes" id="UP000288212">
    <property type="component" value="Unassembled WGS sequence"/>
</dbReference>
<dbReference type="RefSeq" id="WP_126793355.1">
    <property type="nucleotide sequence ID" value="NZ_PIPI01000006.1"/>
</dbReference>
<organism evidence="1 2">
    <name type="scientific">Aliidiomarina haloalkalitolerans</name>
    <dbReference type="NCBI Taxonomy" id="859059"/>
    <lineage>
        <taxon>Bacteria</taxon>
        <taxon>Pseudomonadati</taxon>
        <taxon>Pseudomonadota</taxon>
        <taxon>Gammaproteobacteria</taxon>
        <taxon>Alteromonadales</taxon>
        <taxon>Idiomarinaceae</taxon>
        <taxon>Aliidiomarina</taxon>
    </lineage>
</organism>
<accession>A0A432VS58</accession>
<reference evidence="1 2" key="1">
    <citation type="journal article" date="2011" name="Front. Microbiol.">
        <title>Genomic signatures of strain selection and enhancement in Bacillus atrophaeus var. globigii, a historical biowarfare simulant.</title>
        <authorList>
            <person name="Gibbons H.S."/>
            <person name="Broomall S.M."/>
            <person name="McNew L.A."/>
            <person name="Daligault H."/>
            <person name="Chapman C."/>
            <person name="Bruce D."/>
            <person name="Karavis M."/>
            <person name="Krepps M."/>
            <person name="McGregor P.A."/>
            <person name="Hong C."/>
            <person name="Park K.H."/>
            <person name="Akmal A."/>
            <person name="Feldman A."/>
            <person name="Lin J.S."/>
            <person name="Chang W.E."/>
            <person name="Higgs B.W."/>
            <person name="Demirev P."/>
            <person name="Lindquist J."/>
            <person name="Liem A."/>
            <person name="Fochler E."/>
            <person name="Read T.D."/>
            <person name="Tapia R."/>
            <person name="Johnson S."/>
            <person name="Bishop-Lilly K.A."/>
            <person name="Detter C."/>
            <person name="Han C."/>
            <person name="Sozhamannan S."/>
            <person name="Rosenzweig C.N."/>
            <person name="Skowronski E.W."/>
        </authorList>
    </citation>
    <scope>NUCLEOTIDE SEQUENCE [LARGE SCALE GENOMIC DNA]</scope>
    <source>
        <strain evidence="1 2">AK5</strain>
    </source>
</reference>